<evidence type="ECO:0000256" key="9">
    <source>
        <dbReference type="RuleBase" id="RU003357"/>
    </source>
</evidence>
<keyword evidence="5 9" id="KW-0798">TonB box</keyword>
<dbReference type="Proteomes" id="UP000321301">
    <property type="component" value="Unassembled WGS sequence"/>
</dbReference>
<accession>A0A512CG46</accession>
<keyword evidence="13" id="KW-1185">Reference proteome</keyword>
<dbReference type="Gene3D" id="2.60.40.1120">
    <property type="entry name" value="Carboxypeptidase-like, regulatory domain"/>
    <property type="match status" value="1"/>
</dbReference>
<keyword evidence="6 8" id="KW-0472">Membrane</keyword>
<comment type="caution">
    <text evidence="12">The sequence shown here is derived from an EMBL/GenBank/DDBJ whole genome shotgun (WGS) entry which is preliminary data.</text>
</comment>
<evidence type="ECO:0000256" key="4">
    <source>
        <dbReference type="ARBA" id="ARBA00022692"/>
    </source>
</evidence>
<evidence type="ECO:0000313" key="13">
    <source>
        <dbReference type="Proteomes" id="UP000321301"/>
    </source>
</evidence>
<evidence type="ECO:0000256" key="7">
    <source>
        <dbReference type="ARBA" id="ARBA00023237"/>
    </source>
</evidence>
<dbReference type="SUPFAM" id="SSF56935">
    <property type="entry name" value="Porins"/>
    <property type="match status" value="1"/>
</dbReference>
<dbReference type="InterPro" id="IPR023997">
    <property type="entry name" value="TonB-dep_OMP_SusC/RagA_CS"/>
</dbReference>
<dbReference type="InterPro" id="IPR036942">
    <property type="entry name" value="Beta-barrel_TonB_sf"/>
</dbReference>
<evidence type="ECO:0000313" key="12">
    <source>
        <dbReference type="EMBL" id="GEO23211.1"/>
    </source>
</evidence>
<proteinExistence type="inferred from homology"/>
<dbReference type="AlphaFoldDB" id="A0A512CG46"/>
<evidence type="ECO:0000259" key="11">
    <source>
        <dbReference type="Pfam" id="PF07715"/>
    </source>
</evidence>
<reference evidence="12 13" key="1">
    <citation type="submission" date="2019-07" db="EMBL/GenBank/DDBJ databases">
        <title>Whole genome shotgun sequence of Cyclobacterium qasimii NBRC 106168.</title>
        <authorList>
            <person name="Hosoyama A."/>
            <person name="Uohara A."/>
            <person name="Ohji S."/>
            <person name="Ichikawa N."/>
        </authorList>
    </citation>
    <scope>NUCLEOTIDE SEQUENCE [LARGE SCALE GENOMIC DNA]</scope>
    <source>
        <strain evidence="12 13">NBRC 106168</strain>
    </source>
</reference>
<dbReference type="InterPro" id="IPR037066">
    <property type="entry name" value="Plug_dom_sf"/>
</dbReference>
<dbReference type="EMBL" id="BJYV01000021">
    <property type="protein sequence ID" value="GEO23211.1"/>
    <property type="molecule type" value="Genomic_DNA"/>
</dbReference>
<evidence type="ECO:0000259" key="10">
    <source>
        <dbReference type="Pfam" id="PF00593"/>
    </source>
</evidence>
<dbReference type="PROSITE" id="PS52016">
    <property type="entry name" value="TONB_DEPENDENT_REC_3"/>
    <property type="match status" value="1"/>
</dbReference>
<dbReference type="InterPro" id="IPR008969">
    <property type="entry name" value="CarboxyPept-like_regulatory"/>
</dbReference>
<dbReference type="Pfam" id="PF07715">
    <property type="entry name" value="Plug"/>
    <property type="match status" value="1"/>
</dbReference>
<dbReference type="Pfam" id="PF00593">
    <property type="entry name" value="TonB_dep_Rec_b-barrel"/>
    <property type="match status" value="1"/>
</dbReference>
<keyword evidence="3 8" id="KW-1134">Transmembrane beta strand</keyword>
<dbReference type="InterPro" id="IPR039426">
    <property type="entry name" value="TonB-dep_rcpt-like"/>
</dbReference>
<feature type="domain" description="TonB-dependent receptor plug" evidence="11">
    <location>
        <begin position="170"/>
        <end position="294"/>
    </location>
</feature>
<sequence length="1153" mass="126154">MGKVWRITSNLSDERKTEKAKQLIMKKHRTKKMMKWMVPLLSVGILSTGSVLAEANGNPAIGNSFAPAFTVEEMVAVTIRGKVTSTNDASGLPGVTILEKGTSNGTVTDIDGSYTIDVAGPGAVLVFSYVGFESQEVTVGNQTNINLSLEEAATAMNEVVVTALGIKRDQRSLGYDVSTVSAEDITQVSQENVLSSLAGRMPGVTINQTSGAGSSISMVIRGASSLTSDNQPLFVVDGVPMSNSLNNNSQNGDGNQVDYGNAISDINPDDIANISVLKGPSAAALYGTRAGNGVVIITTKSGGKGKNMGLSFSTSNVFEQATQLLDLHYKYANGNREGVFNDGSAYWGGPQLDAGNLAQQWDSPVDENGNVIPTELKSYPNAMKDFLQTGITSNNNLAISGGDDKATYRVSYGNMIHQGMIPNSDLYRNSISSAVTYDILDKLTLSTNFNYTNSKSNDRPSTGDRRGNALEAVYNSSYIDYEGMKGIWVPGQEEIQQLRTPVGDNPYFIAYGIENAFRRDRIYGNVSLDYKFSDNLNLIARYSLDRSDENRETKIGYSYSRMAKGGYYNTDMLNQESNADFLLSYNEDFGKLDFNASAGGNIMHRYGVSSYVGVGSDRNNGLVVPGIYNAQNIPADNRSVSSGYSQKRIYSIYGLASFGYDDQLYLDLTARNDWSSTLPLNNNSYFYPSASLSWLANYTLNLPESIDMLKARVGWAKVGNDTSPYRLVQNLSTGTYNSINTAAVGSGINNPDFLPEEATSIEAGIDLNMFANKLRFSGTYYVIENTNQIFSVNLPRSSGYSSRLINAGLIQSRGLEMSLGGTALDRNDWKLDVDVNWSRNRTSVLELVENFDRVTLWGENGGGAITFLGDEIGNMYSKGFVEVEDPNSPYYKWPVLDSNGEWQDLSSDDALRKVGNFNPDFILGMQTGISYKRFVLNASFDWRQGGEFMSFTYRYGESDWKSQRQIDDLIPGGLYSEDELAALLKSDPEKYIIPSPGNFPRVGGHTAETGGFPIDENGSDGAFIPGVIQTAGADTPDNYADDVYEEHLGGSGTNIYPITNTYPWSFNEQVTFDATFIKLRELSLGYRIPNFSVFKNATFSVYTRNIMLWTKAGVGIDPERAFMASGSSFNQGIERQNVMPWSIPVGFKLNFNL</sequence>
<comment type="subcellular location">
    <subcellularLocation>
        <location evidence="1 8">Cell outer membrane</location>
        <topology evidence="1 8">Multi-pass membrane protein</topology>
    </subcellularLocation>
</comment>
<keyword evidence="4 8" id="KW-0812">Transmembrane</keyword>
<comment type="similarity">
    <text evidence="8 9">Belongs to the TonB-dependent receptor family.</text>
</comment>
<dbReference type="InterPro" id="IPR012910">
    <property type="entry name" value="Plug_dom"/>
</dbReference>
<gene>
    <name evidence="12" type="ORF">CQA01_37450</name>
</gene>
<dbReference type="Gene3D" id="2.40.170.20">
    <property type="entry name" value="TonB-dependent receptor, beta-barrel domain"/>
    <property type="match status" value="1"/>
</dbReference>
<dbReference type="SUPFAM" id="SSF49464">
    <property type="entry name" value="Carboxypeptidase regulatory domain-like"/>
    <property type="match status" value="1"/>
</dbReference>
<name>A0A512CG46_9BACT</name>
<evidence type="ECO:0000256" key="6">
    <source>
        <dbReference type="ARBA" id="ARBA00023136"/>
    </source>
</evidence>
<dbReference type="GO" id="GO:0009279">
    <property type="term" value="C:cell outer membrane"/>
    <property type="evidence" value="ECO:0007669"/>
    <property type="project" value="UniProtKB-SubCell"/>
</dbReference>
<evidence type="ECO:0000256" key="5">
    <source>
        <dbReference type="ARBA" id="ARBA00023077"/>
    </source>
</evidence>
<evidence type="ECO:0000256" key="8">
    <source>
        <dbReference type="PROSITE-ProRule" id="PRU01360"/>
    </source>
</evidence>
<feature type="domain" description="TonB-dependent receptor-like beta-barrel" evidence="10">
    <location>
        <begin position="510"/>
        <end position="843"/>
    </location>
</feature>
<dbReference type="NCBIfam" id="TIGR04057">
    <property type="entry name" value="SusC_RagA_signa"/>
    <property type="match status" value="1"/>
</dbReference>
<evidence type="ECO:0000256" key="1">
    <source>
        <dbReference type="ARBA" id="ARBA00004571"/>
    </source>
</evidence>
<dbReference type="NCBIfam" id="TIGR04056">
    <property type="entry name" value="OMP_RagA_SusC"/>
    <property type="match status" value="1"/>
</dbReference>
<evidence type="ECO:0000256" key="3">
    <source>
        <dbReference type="ARBA" id="ARBA00022452"/>
    </source>
</evidence>
<organism evidence="12 13">
    <name type="scientific">Cyclobacterium qasimii</name>
    <dbReference type="NCBI Taxonomy" id="1350429"/>
    <lineage>
        <taxon>Bacteria</taxon>
        <taxon>Pseudomonadati</taxon>
        <taxon>Bacteroidota</taxon>
        <taxon>Cytophagia</taxon>
        <taxon>Cytophagales</taxon>
        <taxon>Cyclobacteriaceae</taxon>
        <taxon>Cyclobacterium</taxon>
    </lineage>
</organism>
<keyword evidence="7 8" id="KW-0998">Cell outer membrane</keyword>
<dbReference type="InterPro" id="IPR000531">
    <property type="entry name" value="Beta-barrel_TonB"/>
</dbReference>
<dbReference type="Pfam" id="PF13715">
    <property type="entry name" value="CarbopepD_reg_2"/>
    <property type="match status" value="1"/>
</dbReference>
<dbReference type="InterPro" id="IPR023996">
    <property type="entry name" value="TonB-dep_OMP_SusC/RagA"/>
</dbReference>
<keyword evidence="2 8" id="KW-0813">Transport</keyword>
<protein>
    <submittedName>
        <fullName evidence="12">SusC/RagA family TonB-linked outer membrane protein</fullName>
    </submittedName>
</protein>
<dbReference type="Gene3D" id="2.170.130.10">
    <property type="entry name" value="TonB-dependent receptor, plug domain"/>
    <property type="match status" value="1"/>
</dbReference>
<evidence type="ECO:0000256" key="2">
    <source>
        <dbReference type="ARBA" id="ARBA00022448"/>
    </source>
</evidence>